<organism evidence="1 2">
    <name type="scientific">Leptosphaeria maculans (strain JN3 / isolate v23.1.3 / race Av1-4-5-6-7-8)</name>
    <name type="common">Blackleg fungus</name>
    <name type="synonym">Phoma lingam</name>
    <dbReference type="NCBI Taxonomy" id="985895"/>
    <lineage>
        <taxon>Eukaryota</taxon>
        <taxon>Fungi</taxon>
        <taxon>Dikarya</taxon>
        <taxon>Ascomycota</taxon>
        <taxon>Pezizomycotina</taxon>
        <taxon>Dothideomycetes</taxon>
        <taxon>Pleosporomycetidae</taxon>
        <taxon>Pleosporales</taxon>
        <taxon>Pleosporineae</taxon>
        <taxon>Leptosphaeriaceae</taxon>
        <taxon>Plenodomus</taxon>
        <taxon>Plenodomus lingam/Leptosphaeria maculans species complex</taxon>
    </lineage>
</organism>
<reference evidence="2" key="1">
    <citation type="journal article" date="2011" name="Nat. Commun.">
        <title>Effector diversification within compartments of the Leptosphaeria maculans genome affected by Repeat-Induced Point mutations.</title>
        <authorList>
            <person name="Rouxel T."/>
            <person name="Grandaubert J."/>
            <person name="Hane J.K."/>
            <person name="Hoede C."/>
            <person name="van de Wouw A.P."/>
            <person name="Couloux A."/>
            <person name="Dominguez V."/>
            <person name="Anthouard V."/>
            <person name="Bally P."/>
            <person name="Bourras S."/>
            <person name="Cozijnsen A.J."/>
            <person name="Ciuffetti L.M."/>
            <person name="Degrave A."/>
            <person name="Dilmaghani A."/>
            <person name="Duret L."/>
            <person name="Fudal I."/>
            <person name="Goodwin S.B."/>
            <person name="Gout L."/>
            <person name="Glaser N."/>
            <person name="Linglin J."/>
            <person name="Kema G.H.J."/>
            <person name="Lapalu N."/>
            <person name="Lawrence C.B."/>
            <person name="May K."/>
            <person name="Meyer M."/>
            <person name="Ollivier B."/>
            <person name="Poulain J."/>
            <person name="Schoch C.L."/>
            <person name="Simon A."/>
            <person name="Spatafora J.W."/>
            <person name="Stachowiak A."/>
            <person name="Turgeon B.G."/>
            <person name="Tyler B.M."/>
            <person name="Vincent D."/>
            <person name="Weissenbach J."/>
            <person name="Amselem J."/>
            <person name="Quesneville H."/>
            <person name="Oliver R.P."/>
            <person name="Wincker P."/>
            <person name="Balesdent M.-H."/>
            <person name="Howlett B.J."/>
        </authorList>
    </citation>
    <scope>NUCLEOTIDE SEQUENCE [LARGE SCALE GENOMIC DNA]</scope>
    <source>
        <strain evidence="2">JN3 / isolate v23.1.3 / race Av1-4-5-6-7-8</strain>
    </source>
</reference>
<accession>E5A757</accession>
<dbReference type="Proteomes" id="UP000002668">
    <property type="component" value="Genome"/>
</dbReference>
<name>E5A757_LEPMJ</name>
<dbReference type="GeneID" id="13289191"/>
<evidence type="ECO:0000313" key="1">
    <source>
        <dbReference type="EMBL" id="CBX99452.1"/>
    </source>
</evidence>
<dbReference type="InParanoid" id="E5A757"/>
<sequence>MASAETKALQIPPSCTSSISRAACRKIAGAIDLTAGTGTGVRWESLATQEHGTLQQSPPTSQTYT</sequence>
<protein>
    <submittedName>
        <fullName evidence="1">Uncharacterized protein</fullName>
    </submittedName>
</protein>
<proteinExistence type="predicted"/>
<dbReference type="EMBL" id="FP929136">
    <property type="protein sequence ID" value="CBX99452.1"/>
    <property type="molecule type" value="Genomic_DNA"/>
</dbReference>
<dbReference type="HOGENOM" id="CLU_2850148_0_0_1"/>
<dbReference type="VEuPathDB" id="FungiDB:LEMA_uP086910.1"/>
<dbReference type="AlphaFoldDB" id="E5A757"/>
<gene>
    <name evidence="1" type="ORF">LEMA_uP086910.1</name>
</gene>
<evidence type="ECO:0000313" key="2">
    <source>
        <dbReference type="Proteomes" id="UP000002668"/>
    </source>
</evidence>
<dbReference type="RefSeq" id="XP_003842931.1">
    <property type="nucleotide sequence ID" value="XM_003842883.1"/>
</dbReference>
<keyword evidence="2" id="KW-1185">Reference proteome</keyword>